<dbReference type="Gene3D" id="3.40.50.1820">
    <property type="entry name" value="alpha/beta hydrolase"/>
    <property type="match status" value="1"/>
</dbReference>
<keyword evidence="2" id="KW-0645">Protease</keyword>
<dbReference type="Proteomes" id="UP000051063">
    <property type="component" value="Unassembled WGS sequence"/>
</dbReference>
<dbReference type="Pfam" id="PF07676">
    <property type="entry name" value="PD40"/>
    <property type="match status" value="4"/>
</dbReference>
<keyword evidence="2" id="KW-0720">Serine protease</keyword>
<gene>
    <name evidence="4" type="ORF">AN963_08905</name>
</gene>
<comment type="caution">
    <text evidence="4">The sequence shown here is derived from an EMBL/GenBank/DDBJ whole genome shotgun (WGS) entry which is preliminary data.</text>
</comment>
<evidence type="ECO:0000313" key="5">
    <source>
        <dbReference type="Proteomes" id="UP000051063"/>
    </source>
</evidence>
<proteinExistence type="predicted"/>
<feature type="domain" description="Peptidase S9 prolyl oligopeptidase catalytic" evidence="3">
    <location>
        <begin position="455"/>
        <end position="668"/>
    </location>
</feature>
<dbReference type="RefSeq" id="WP_055744128.1">
    <property type="nucleotide sequence ID" value="NZ_LJJB01000007.1"/>
</dbReference>
<evidence type="ECO:0000259" key="3">
    <source>
        <dbReference type="Pfam" id="PF00326"/>
    </source>
</evidence>
<dbReference type="Pfam" id="PF00326">
    <property type="entry name" value="Peptidase_S9"/>
    <property type="match status" value="1"/>
</dbReference>
<dbReference type="InterPro" id="IPR011659">
    <property type="entry name" value="WD40"/>
</dbReference>
<organism evidence="4 5">
    <name type="scientific">Brevibacillus choshinensis</name>
    <dbReference type="NCBI Taxonomy" id="54911"/>
    <lineage>
        <taxon>Bacteria</taxon>
        <taxon>Bacillati</taxon>
        <taxon>Bacillota</taxon>
        <taxon>Bacilli</taxon>
        <taxon>Bacillales</taxon>
        <taxon>Paenibacillaceae</taxon>
        <taxon>Brevibacillus</taxon>
    </lineage>
</organism>
<name>A0ABR5NE31_BRECH</name>
<dbReference type="SUPFAM" id="SSF53474">
    <property type="entry name" value="alpha/beta-Hydrolases"/>
    <property type="match status" value="1"/>
</dbReference>
<reference evidence="4 5" key="1">
    <citation type="submission" date="2015-09" db="EMBL/GenBank/DDBJ databases">
        <title>Genome sequencing project for genomic taxonomy and phylogenomics of Bacillus-like bacteria.</title>
        <authorList>
            <person name="Liu B."/>
            <person name="Wang J."/>
            <person name="Zhu Y."/>
            <person name="Liu G."/>
            <person name="Chen Q."/>
            <person name="Chen Z."/>
            <person name="Lan J."/>
            <person name="Che J."/>
            <person name="Ge C."/>
            <person name="Shi H."/>
            <person name="Pan Z."/>
            <person name="Liu X."/>
        </authorList>
    </citation>
    <scope>NUCLEOTIDE SEQUENCE [LARGE SCALE GENOMIC DNA]</scope>
    <source>
        <strain evidence="4 5">DSM 8552</strain>
    </source>
</reference>
<evidence type="ECO:0000313" key="4">
    <source>
        <dbReference type="EMBL" id="KQL49807.1"/>
    </source>
</evidence>
<dbReference type="PANTHER" id="PTHR42776">
    <property type="entry name" value="SERINE PEPTIDASE S9 FAMILY MEMBER"/>
    <property type="match status" value="1"/>
</dbReference>
<protein>
    <submittedName>
        <fullName evidence="4">Peptidase</fullName>
    </submittedName>
</protein>
<accession>A0ABR5NE31</accession>
<keyword evidence="5" id="KW-1185">Reference proteome</keyword>
<dbReference type="SUPFAM" id="SSF82171">
    <property type="entry name" value="DPP6 N-terminal domain-like"/>
    <property type="match status" value="1"/>
</dbReference>
<dbReference type="InterPro" id="IPR001375">
    <property type="entry name" value="Peptidase_S9_cat"/>
</dbReference>
<dbReference type="PANTHER" id="PTHR42776:SF27">
    <property type="entry name" value="DIPEPTIDYL PEPTIDASE FAMILY MEMBER 6"/>
    <property type="match status" value="1"/>
</dbReference>
<dbReference type="InterPro" id="IPR011042">
    <property type="entry name" value="6-blade_b-propeller_TolB-like"/>
</dbReference>
<keyword evidence="1" id="KW-0378">Hydrolase</keyword>
<dbReference type="InterPro" id="IPR029058">
    <property type="entry name" value="AB_hydrolase_fold"/>
</dbReference>
<evidence type="ECO:0000256" key="1">
    <source>
        <dbReference type="ARBA" id="ARBA00022801"/>
    </source>
</evidence>
<evidence type="ECO:0000256" key="2">
    <source>
        <dbReference type="ARBA" id="ARBA00022825"/>
    </source>
</evidence>
<sequence length="675" mass="75803">MTNTRRGMTAEDLYQIRYVSDPQISPDGKTVVYIETMIDDDRKYRNHLFLRRFEDEQASALTDGSVRDTYPRWSPDGSQISFVSNRSGKAQIWLIDAKGGEARQLTHCKTGVSNPTWAPDGKHIVFSSQLDAGDTFADQEGEETTGNKETPKAITVERMKYKSDDNGFIYEKNRHLAVVHVETGEITQITEGAYNHTIGSWSPDGKWLAITASRTENPDFQHSIDVYLIPFAGGEWKKLTNSRGIFFYPTWSADGKKLAFIGSESDTHLNATQKRVWVYDLERGEKSCITSDWDAQVADSTIGDVRSPGHPNPGPIWSEDGNAMYVIASERGNSGIYRVSLSGHVTSVVGGDRNIYGFSLHEKEQTLVAVISDPFIPGDMYQVHLTSGEESRLTAVNHELFSGLELSIPEEIEFEAQDGWKVHGWMLKPVGYQPGKKYPMVLQIHGGPHSMYGNTFFHEFHILANQGYAVLYTNPRGSFGYGERFVQACCGDYGGKDYGDLMSAVEYACRHFDFVDENRLGVAGGSYGGFMTNWIVGQTNKFKAAVTDRSICNWVSFYGVSDIGYYFSAEEIQANPFTNPEKMWQHSPIRLVANIETPLLIMHGEQDHRCPIEQAEQLYITLKHQEKGPVSFVRFPGASHELSRSGDPEQRVLRLQYTADWFAAYMDSQVKVASE</sequence>
<dbReference type="EMBL" id="LJJB01000007">
    <property type="protein sequence ID" value="KQL49807.1"/>
    <property type="molecule type" value="Genomic_DNA"/>
</dbReference>
<dbReference type="Gene3D" id="2.120.10.30">
    <property type="entry name" value="TolB, C-terminal domain"/>
    <property type="match status" value="2"/>
</dbReference>